<dbReference type="EMBL" id="UINC01096510">
    <property type="protein sequence ID" value="SVC53452.1"/>
    <property type="molecule type" value="Genomic_DNA"/>
</dbReference>
<dbReference type="AlphaFoldDB" id="A0A382N173"/>
<feature type="non-terminal residue" evidence="2">
    <location>
        <position position="36"/>
    </location>
</feature>
<sequence length="36" mass="3947">MSTADSSSRNIHRDGVGDSTWSVHGGEKRQRFAKSV</sequence>
<name>A0A382N173_9ZZZZ</name>
<organism evidence="2">
    <name type="scientific">marine metagenome</name>
    <dbReference type="NCBI Taxonomy" id="408172"/>
    <lineage>
        <taxon>unclassified sequences</taxon>
        <taxon>metagenomes</taxon>
        <taxon>ecological metagenomes</taxon>
    </lineage>
</organism>
<evidence type="ECO:0000256" key="1">
    <source>
        <dbReference type="SAM" id="MobiDB-lite"/>
    </source>
</evidence>
<reference evidence="2" key="1">
    <citation type="submission" date="2018-05" db="EMBL/GenBank/DDBJ databases">
        <authorList>
            <person name="Lanie J.A."/>
            <person name="Ng W.-L."/>
            <person name="Kazmierczak K.M."/>
            <person name="Andrzejewski T.M."/>
            <person name="Davidsen T.M."/>
            <person name="Wayne K.J."/>
            <person name="Tettelin H."/>
            <person name="Glass J.I."/>
            <person name="Rusch D."/>
            <person name="Podicherti R."/>
            <person name="Tsui H.-C.T."/>
            <person name="Winkler M.E."/>
        </authorList>
    </citation>
    <scope>NUCLEOTIDE SEQUENCE</scope>
</reference>
<accession>A0A382N173</accession>
<proteinExistence type="predicted"/>
<evidence type="ECO:0000313" key="2">
    <source>
        <dbReference type="EMBL" id="SVC53452.1"/>
    </source>
</evidence>
<protein>
    <submittedName>
        <fullName evidence="2">Uncharacterized protein</fullName>
    </submittedName>
</protein>
<gene>
    <name evidence="2" type="ORF">METZ01_LOCUS306306</name>
</gene>
<feature type="region of interest" description="Disordered" evidence="1">
    <location>
        <begin position="1"/>
        <end position="36"/>
    </location>
</feature>